<keyword evidence="2" id="KW-1185">Reference proteome</keyword>
<evidence type="ECO:0000313" key="2">
    <source>
        <dbReference type="Proteomes" id="UP000636505"/>
    </source>
</evidence>
<dbReference type="Proteomes" id="UP000636505">
    <property type="component" value="Unassembled WGS sequence"/>
</dbReference>
<dbReference type="AlphaFoldDB" id="A0A8J7AQH0"/>
<name>A0A8J7AQH0_9CYAN</name>
<protein>
    <submittedName>
        <fullName evidence="1">DUF3303 family protein</fullName>
    </submittedName>
</protein>
<evidence type="ECO:0000313" key="1">
    <source>
        <dbReference type="EMBL" id="MBE9078759.1"/>
    </source>
</evidence>
<dbReference type="Pfam" id="PF11746">
    <property type="entry name" value="DUF3303"/>
    <property type="match status" value="1"/>
</dbReference>
<comment type="caution">
    <text evidence="1">The sequence shown here is derived from an EMBL/GenBank/DDBJ whole genome shotgun (WGS) entry which is preliminary data.</text>
</comment>
<accession>A0A8J7AQH0</accession>
<dbReference type="EMBL" id="JADEXG010000039">
    <property type="protein sequence ID" value="MBE9078759.1"/>
    <property type="molecule type" value="Genomic_DNA"/>
</dbReference>
<dbReference type="RefSeq" id="WP_193908935.1">
    <property type="nucleotide sequence ID" value="NZ_JADEXG010000039.1"/>
</dbReference>
<gene>
    <name evidence="1" type="ORF">IQ241_15890</name>
</gene>
<organism evidence="1 2">
    <name type="scientific">Vasconcelosia minhoensis LEGE 07310</name>
    <dbReference type="NCBI Taxonomy" id="915328"/>
    <lineage>
        <taxon>Bacteria</taxon>
        <taxon>Bacillati</taxon>
        <taxon>Cyanobacteriota</taxon>
        <taxon>Cyanophyceae</taxon>
        <taxon>Nodosilineales</taxon>
        <taxon>Cymatolegaceae</taxon>
        <taxon>Vasconcelosia</taxon>
        <taxon>Vasconcelosia minhoensis</taxon>
    </lineage>
</organism>
<sequence>MLYVVIEYFNVGAAVEIYRRARDRGRQLPPGLEYVDSWVDLDYFRCFQPMRTNDLALFDIRNIRIKDWNDLGHFEIIPVRTSAEVAQHIADKL</sequence>
<reference evidence="1" key="1">
    <citation type="submission" date="2020-10" db="EMBL/GenBank/DDBJ databases">
        <authorList>
            <person name="Castelo-Branco R."/>
            <person name="Eusebio N."/>
            <person name="Adriana R."/>
            <person name="Vieira A."/>
            <person name="Brugerolle De Fraissinette N."/>
            <person name="Rezende De Castro R."/>
            <person name="Schneider M.P."/>
            <person name="Vasconcelos V."/>
            <person name="Leao P.N."/>
        </authorList>
    </citation>
    <scope>NUCLEOTIDE SEQUENCE</scope>
    <source>
        <strain evidence="1">LEGE 07310</strain>
    </source>
</reference>
<dbReference type="InterPro" id="IPR021734">
    <property type="entry name" value="DUF3303"/>
</dbReference>
<proteinExistence type="predicted"/>